<keyword evidence="2" id="KW-1185">Reference proteome</keyword>
<sequence length="376" mass="39822">MSPPPLAALLAPLAGLALLLLLLLAGPWRRRTWRPRACSVDLRGKTALVTGANSGIGKCVAVDLARRNARTVLACRDPAKGQAALDEIRRAAGNPNVHLRLLDLSSMASVRDFARRFLAEEPRLDILVNNAGITGGKAQVGTPHRSSPSPGQGVPGPAEPGASQELLQAEEESTPNSSPTSAEGLPGAASVEEVKLLFATNVLGPFLLTNLLLGTLKASAPARIVNVSSFVHYKGTVNVKFLTGEEPPKNCSQAYYSSKLMNVAFANELAGQLQGTGVTVNSLNPGVVRTGIMRHFSWAVRLLYNVCSIFMKSAEEGAVSTLYCAVSREVEGITGKYFDSDCSLVLPSACAQDPGVTRKLWDALEQLVDLRNGGTE</sequence>
<comment type="caution">
    <text evidence="1">The sequence shown here is derived from an EMBL/GenBank/DDBJ whole genome shotgun (WGS) entry which is preliminary data.</text>
</comment>
<reference evidence="1" key="1">
    <citation type="submission" date="2021-08" db="EMBL/GenBank/DDBJ databases">
        <title>The first chromosome-level gecko genome reveals the dynamic sex chromosomes of Neotropical dwarf geckos (Sphaerodactylidae: Sphaerodactylus).</title>
        <authorList>
            <person name="Pinto B.J."/>
            <person name="Keating S.E."/>
            <person name="Gamble T."/>
        </authorList>
    </citation>
    <scope>NUCLEOTIDE SEQUENCE</scope>
    <source>
        <strain evidence="1">TG3544</strain>
    </source>
</reference>
<gene>
    <name evidence="1" type="ORF">K3G42_024367</name>
</gene>
<accession>A0ACB8E9Z2</accession>
<dbReference type="EMBL" id="CM037623">
    <property type="protein sequence ID" value="KAH7988992.1"/>
    <property type="molecule type" value="Genomic_DNA"/>
</dbReference>
<dbReference type="Proteomes" id="UP000827872">
    <property type="component" value="Linkage Group LG10"/>
</dbReference>
<proteinExistence type="predicted"/>
<name>A0ACB8E9Z2_9SAUR</name>
<evidence type="ECO:0000313" key="2">
    <source>
        <dbReference type="Proteomes" id="UP000827872"/>
    </source>
</evidence>
<protein>
    <submittedName>
        <fullName evidence="1">Uncharacterized protein</fullName>
    </submittedName>
</protein>
<organism evidence="1 2">
    <name type="scientific">Sphaerodactylus townsendi</name>
    <dbReference type="NCBI Taxonomy" id="933632"/>
    <lineage>
        <taxon>Eukaryota</taxon>
        <taxon>Metazoa</taxon>
        <taxon>Chordata</taxon>
        <taxon>Craniata</taxon>
        <taxon>Vertebrata</taxon>
        <taxon>Euteleostomi</taxon>
        <taxon>Lepidosauria</taxon>
        <taxon>Squamata</taxon>
        <taxon>Bifurcata</taxon>
        <taxon>Gekkota</taxon>
        <taxon>Sphaerodactylidae</taxon>
        <taxon>Sphaerodactylus</taxon>
    </lineage>
</organism>
<evidence type="ECO:0000313" key="1">
    <source>
        <dbReference type="EMBL" id="KAH7988992.1"/>
    </source>
</evidence>